<reference evidence="2" key="1">
    <citation type="submission" date="2023-06" db="EMBL/GenBank/DDBJ databases">
        <title>Black Yeasts Isolated from many extreme environments.</title>
        <authorList>
            <person name="Coleine C."/>
            <person name="Stajich J.E."/>
            <person name="Selbmann L."/>
        </authorList>
    </citation>
    <scope>NUCLEOTIDE SEQUENCE</scope>
    <source>
        <strain evidence="2">CCFEE 5200</strain>
    </source>
</reference>
<protein>
    <submittedName>
        <fullName evidence="2">Uncharacterized protein</fullName>
    </submittedName>
</protein>
<sequence>MPTMVPPPSMYSPRPQPTISSLRDPSPAPTFTPSFTSRALIISLSTASSPLAQRRLNRRTNLPDPAATHAQHAESWLAYVTHHAAFFEACADEIREEFRVREGGEIPAMRQKGVVFGRVDYQQSAAGRASGCDEPVSPKSSVPVALVSDGTRGDAEEEGDGYLGRYYTLADVGPFDVEAQVGLPVHRDEVVSASLTSFRKIIRDALEGNLWK</sequence>
<dbReference type="AlphaFoldDB" id="A0AAN6KBV6"/>
<feature type="compositionally biased region" description="Pro residues" evidence="1">
    <location>
        <begin position="1"/>
        <end position="16"/>
    </location>
</feature>
<organism evidence="2 3">
    <name type="scientific">Friedmanniomyces endolithicus</name>
    <dbReference type="NCBI Taxonomy" id="329885"/>
    <lineage>
        <taxon>Eukaryota</taxon>
        <taxon>Fungi</taxon>
        <taxon>Dikarya</taxon>
        <taxon>Ascomycota</taxon>
        <taxon>Pezizomycotina</taxon>
        <taxon>Dothideomycetes</taxon>
        <taxon>Dothideomycetidae</taxon>
        <taxon>Mycosphaerellales</taxon>
        <taxon>Teratosphaeriaceae</taxon>
        <taxon>Friedmanniomyces</taxon>
    </lineage>
</organism>
<keyword evidence="3" id="KW-1185">Reference proteome</keyword>
<gene>
    <name evidence="2" type="ORF">LTR91_014294</name>
</gene>
<dbReference type="Proteomes" id="UP001175353">
    <property type="component" value="Unassembled WGS sequence"/>
</dbReference>
<evidence type="ECO:0000313" key="2">
    <source>
        <dbReference type="EMBL" id="KAK0974616.1"/>
    </source>
</evidence>
<feature type="region of interest" description="Disordered" evidence="1">
    <location>
        <begin position="1"/>
        <end position="30"/>
    </location>
</feature>
<accession>A0AAN6KBV6</accession>
<evidence type="ECO:0000313" key="3">
    <source>
        <dbReference type="Proteomes" id="UP001175353"/>
    </source>
</evidence>
<dbReference type="EMBL" id="JAUJLE010000152">
    <property type="protein sequence ID" value="KAK0974616.1"/>
    <property type="molecule type" value="Genomic_DNA"/>
</dbReference>
<proteinExistence type="predicted"/>
<comment type="caution">
    <text evidence="2">The sequence shown here is derived from an EMBL/GenBank/DDBJ whole genome shotgun (WGS) entry which is preliminary data.</text>
</comment>
<name>A0AAN6KBV6_9PEZI</name>
<evidence type="ECO:0000256" key="1">
    <source>
        <dbReference type="SAM" id="MobiDB-lite"/>
    </source>
</evidence>